<protein>
    <recommendedName>
        <fullName evidence="3">Chromatin modification-related protein EAF3</fullName>
    </recommendedName>
</protein>
<dbReference type="OrthoDB" id="124855at2759"/>
<evidence type="ECO:0000256" key="6">
    <source>
        <dbReference type="ARBA" id="ARBA00023163"/>
    </source>
</evidence>
<evidence type="ECO:0000256" key="1">
    <source>
        <dbReference type="ARBA" id="ARBA00004123"/>
    </source>
</evidence>
<comment type="similarity">
    <text evidence="2">Belongs to the MRG family.</text>
</comment>
<dbReference type="Pfam" id="PF22732">
    <property type="entry name" value="MSL3_chromo-like"/>
    <property type="match status" value="1"/>
</dbReference>
<dbReference type="PANTHER" id="PTHR10880">
    <property type="entry name" value="MORTALITY FACTOR 4-LIKE PROTEIN"/>
    <property type="match status" value="1"/>
</dbReference>
<dbReference type="InterPro" id="IPR008676">
    <property type="entry name" value="MRG"/>
</dbReference>
<keyword evidence="7" id="KW-0539">Nucleus</keyword>
<evidence type="ECO:0000259" key="8">
    <source>
        <dbReference type="Pfam" id="PF05712"/>
    </source>
</evidence>
<keyword evidence="11" id="KW-1185">Reference proteome</keyword>
<sequence length="391" mass="46012">MSEKHAKSKSPASSVKLLSNLQVNKRCLAFHGPLLYEAKILCKCNKMVDDTLLYDYYNSRNRRMMVKTSTRPTEVKEPNKDLLRIFNELYYVHYKGWKNTWDEWIGMDRIREYNKENLRLQKSLEKDVEEEKSVEEKTRVTTRKDIDGINHDAGINNKKLVNNSIIKNNDKSPFNSRYTTFSIHLSCNLQKILIEDWDKITYQKKLIQFIPLLKANNNRHYYSVQALLRSYYNEACKEISELCVLQNLEEFVNGILLYFENCTEHFLLYRQERLQLSDYILNGSGISSNIDNKRNDNYNKIFDGDKRQECDLVFYNIYGGVHLLRLLSILPQLLYDTYGSTSNSSTNLELKYIIGFSNKLAQWMDCNRTEIFSGIPYINTPIQYELLSGVM</sequence>
<dbReference type="VEuPathDB" id="FungiDB:SCODWIG_03912"/>
<keyword evidence="6" id="KW-0804">Transcription</keyword>
<dbReference type="GO" id="GO:0006355">
    <property type="term" value="P:regulation of DNA-templated transcription"/>
    <property type="evidence" value="ECO:0007669"/>
    <property type="project" value="InterPro"/>
</dbReference>
<organism evidence="10 11">
    <name type="scientific">Saccharomycodes ludwigii</name>
    <dbReference type="NCBI Taxonomy" id="36035"/>
    <lineage>
        <taxon>Eukaryota</taxon>
        <taxon>Fungi</taxon>
        <taxon>Dikarya</taxon>
        <taxon>Ascomycota</taxon>
        <taxon>Saccharomycotina</taxon>
        <taxon>Saccharomycetes</taxon>
        <taxon>Saccharomycodales</taxon>
        <taxon>Saccharomycodaceae</taxon>
        <taxon>Saccharomycodes</taxon>
    </lineage>
</organism>
<dbReference type="InterPro" id="IPR016197">
    <property type="entry name" value="Chromo-like_dom_sf"/>
</dbReference>
<dbReference type="Pfam" id="PF05712">
    <property type="entry name" value="MRG"/>
    <property type="match status" value="1"/>
</dbReference>
<dbReference type="GO" id="GO:0006325">
    <property type="term" value="P:chromatin organization"/>
    <property type="evidence" value="ECO:0007669"/>
    <property type="project" value="UniProtKB-KW"/>
</dbReference>
<dbReference type="InterPro" id="IPR053820">
    <property type="entry name" value="MSL3_chromo-like"/>
</dbReference>
<dbReference type="Gene3D" id="1.10.274.30">
    <property type="entry name" value="MRG domain"/>
    <property type="match status" value="1"/>
</dbReference>
<name>A0A376BDD5_9ASCO</name>
<evidence type="ECO:0000256" key="2">
    <source>
        <dbReference type="ARBA" id="ARBA00009093"/>
    </source>
</evidence>
<keyword evidence="4" id="KW-0156">Chromatin regulator</keyword>
<evidence type="ECO:0000256" key="3">
    <source>
        <dbReference type="ARBA" id="ARBA00018505"/>
    </source>
</evidence>
<evidence type="ECO:0000313" key="10">
    <source>
        <dbReference type="EMBL" id="SSD62150.1"/>
    </source>
</evidence>
<gene>
    <name evidence="10" type="ORF">SCODWIG_03912</name>
</gene>
<dbReference type="AlphaFoldDB" id="A0A376BDD5"/>
<dbReference type="GO" id="GO:0032221">
    <property type="term" value="C:Rpd3S complex"/>
    <property type="evidence" value="ECO:0007669"/>
    <property type="project" value="TreeGrafter"/>
</dbReference>
<evidence type="ECO:0000313" key="11">
    <source>
        <dbReference type="Proteomes" id="UP000262825"/>
    </source>
</evidence>
<reference evidence="11" key="1">
    <citation type="submission" date="2018-06" db="EMBL/GenBank/DDBJ databases">
        <authorList>
            <person name="Guldener U."/>
        </authorList>
    </citation>
    <scope>NUCLEOTIDE SEQUENCE [LARGE SCALE GENOMIC DNA]</scope>
    <source>
        <strain evidence="11">UTAD17</strain>
    </source>
</reference>
<comment type="subcellular location">
    <subcellularLocation>
        <location evidence="1">Nucleus</location>
    </subcellularLocation>
</comment>
<feature type="domain" description="MSL3 chromodomain-like" evidence="9">
    <location>
        <begin position="88"/>
        <end position="125"/>
    </location>
</feature>
<evidence type="ECO:0000259" key="9">
    <source>
        <dbReference type="Pfam" id="PF22732"/>
    </source>
</evidence>
<dbReference type="Proteomes" id="UP000262825">
    <property type="component" value="Unassembled WGS sequence"/>
</dbReference>
<evidence type="ECO:0000256" key="5">
    <source>
        <dbReference type="ARBA" id="ARBA00023015"/>
    </source>
</evidence>
<dbReference type="InterPro" id="IPR038217">
    <property type="entry name" value="MRG_C_sf"/>
</dbReference>
<proteinExistence type="inferred from homology"/>
<dbReference type="PANTHER" id="PTHR10880:SF15">
    <property type="entry name" value="MSL COMPLEX SUBUNIT 3"/>
    <property type="match status" value="1"/>
</dbReference>
<dbReference type="GO" id="GO:0035267">
    <property type="term" value="C:NuA4 histone acetyltransferase complex"/>
    <property type="evidence" value="ECO:0007669"/>
    <property type="project" value="TreeGrafter"/>
</dbReference>
<evidence type="ECO:0000256" key="4">
    <source>
        <dbReference type="ARBA" id="ARBA00022853"/>
    </source>
</evidence>
<dbReference type="Gene3D" id="2.30.30.140">
    <property type="match status" value="1"/>
</dbReference>
<dbReference type="PROSITE" id="PS51640">
    <property type="entry name" value="MRG"/>
    <property type="match status" value="1"/>
</dbReference>
<feature type="domain" description="MRG" evidence="8">
    <location>
        <begin position="172"/>
        <end position="377"/>
    </location>
</feature>
<accession>A0A376BDD5</accession>
<dbReference type="EMBL" id="UFAJ01001189">
    <property type="protein sequence ID" value="SSD62150.1"/>
    <property type="molecule type" value="Genomic_DNA"/>
</dbReference>
<dbReference type="InterPro" id="IPR026541">
    <property type="entry name" value="MRG_dom"/>
</dbReference>
<evidence type="ECO:0000256" key="7">
    <source>
        <dbReference type="ARBA" id="ARBA00023242"/>
    </source>
</evidence>
<dbReference type="SUPFAM" id="SSF54160">
    <property type="entry name" value="Chromo domain-like"/>
    <property type="match status" value="1"/>
</dbReference>
<keyword evidence="5" id="KW-0805">Transcription regulation</keyword>